<comment type="caution">
    <text evidence="1">The sequence shown here is derived from an EMBL/GenBank/DDBJ whole genome shotgun (WGS) entry which is preliminary data.</text>
</comment>
<evidence type="ECO:0000313" key="1">
    <source>
        <dbReference type="EMBL" id="NEA16833.1"/>
    </source>
</evidence>
<sequence length="52" mass="6062">MTKRGETETPKALKDAIREKKLEYVVIKGGKNQGAYNGYQYRRFDITKRTLP</sequence>
<evidence type="ECO:0000313" key="2">
    <source>
        <dbReference type="Proteomes" id="UP000471293"/>
    </source>
</evidence>
<dbReference type="RefSeq" id="WP_164345208.1">
    <property type="nucleotide sequence ID" value="NZ_JAAGLQ010000299.1"/>
</dbReference>
<dbReference type="EMBL" id="JAAGLQ010000299">
    <property type="protein sequence ID" value="NEA16833.1"/>
    <property type="molecule type" value="Genomic_DNA"/>
</dbReference>
<gene>
    <name evidence="1" type="ORF">G3I29_15125</name>
</gene>
<dbReference type="Proteomes" id="UP000471293">
    <property type="component" value="Unassembled WGS sequence"/>
</dbReference>
<name>A0A6N9U487_STRHA</name>
<reference evidence="1 2" key="1">
    <citation type="submission" date="2020-01" db="EMBL/GenBank/DDBJ databases">
        <title>Insect and environment-associated Actinomycetes.</title>
        <authorList>
            <person name="Currrie C."/>
            <person name="Chevrette M."/>
            <person name="Carlson C."/>
            <person name="Stubbendieck R."/>
            <person name="Wendt-Pienkowski E."/>
        </authorList>
    </citation>
    <scope>NUCLEOTIDE SEQUENCE [LARGE SCALE GENOMIC DNA]</scope>
    <source>
        <strain evidence="1 2">SID11342</strain>
    </source>
</reference>
<dbReference type="AlphaFoldDB" id="A0A6N9U487"/>
<organism evidence="1 2">
    <name type="scientific">Streptomyces halstedii</name>
    <dbReference type="NCBI Taxonomy" id="1944"/>
    <lineage>
        <taxon>Bacteria</taxon>
        <taxon>Bacillati</taxon>
        <taxon>Actinomycetota</taxon>
        <taxon>Actinomycetes</taxon>
        <taxon>Kitasatosporales</taxon>
        <taxon>Streptomycetaceae</taxon>
        <taxon>Streptomyces</taxon>
    </lineage>
</organism>
<protein>
    <submittedName>
        <fullName evidence="1">Uncharacterized protein</fullName>
    </submittedName>
</protein>
<proteinExistence type="predicted"/>
<accession>A0A6N9U487</accession>